<evidence type="ECO:0000313" key="2">
    <source>
        <dbReference type="EMBL" id="KAF7631129.1"/>
    </source>
</evidence>
<comment type="caution">
    <text evidence="2">The sequence shown here is derived from an EMBL/GenBank/DDBJ whole genome shotgun (WGS) entry which is preliminary data.</text>
</comment>
<keyword evidence="1" id="KW-0812">Transmembrane</keyword>
<keyword evidence="1" id="KW-0472">Membrane</keyword>
<gene>
    <name evidence="2" type="ORF">Mgra_00008623</name>
</gene>
<evidence type="ECO:0000256" key="1">
    <source>
        <dbReference type="SAM" id="Phobius"/>
    </source>
</evidence>
<proteinExistence type="predicted"/>
<keyword evidence="3" id="KW-1185">Reference proteome</keyword>
<feature type="transmembrane region" description="Helical" evidence="1">
    <location>
        <begin position="89"/>
        <end position="113"/>
    </location>
</feature>
<sequence length="139" mass="16840">MSREINKNNNDESHWCKGFLGFQTPFPFSSHFLFRNFRKTLCLYFFNFIPFNILCIIFIFQFNLIAVLKRLLEDRAKGKKNFFSISENFVAKIIWAANKWALIFLYFLALKFFKNSEKIKFLLYFFPIKLKILYKKRGN</sequence>
<keyword evidence="1" id="KW-1133">Transmembrane helix</keyword>
<dbReference type="AlphaFoldDB" id="A0A8S9ZF54"/>
<dbReference type="EMBL" id="JABEBT010000117">
    <property type="protein sequence ID" value="KAF7631129.1"/>
    <property type="molecule type" value="Genomic_DNA"/>
</dbReference>
<evidence type="ECO:0000313" key="3">
    <source>
        <dbReference type="Proteomes" id="UP000605970"/>
    </source>
</evidence>
<reference evidence="2" key="1">
    <citation type="journal article" date="2020" name="Ecol. Evol.">
        <title>Genome structure and content of the rice root-knot nematode (Meloidogyne graminicola).</title>
        <authorList>
            <person name="Phan N.T."/>
            <person name="Danchin E.G.J."/>
            <person name="Klopp C."/>
            <person name="Perfus-Barbeoch L."/>
            <person name="Kozlowski D.K."/>
            <person name="Koutsovoulos G.D."/>
            <person name="Lopez-Roques C."/>
            <person name="Bouchez O."/>
            <person name="Zahm M."/>
            <person name="Besnard G."/>
            <person name="Bellafiore S."/>
        </authorList>
    </citation>
    <scope>NUCLEOTIDE SEQUENCE</scope>
    <source>
        <strain evidence="2">VN-18</strain>
    </source>
</reference>
<organism evidence="2 3">
    <name type="scientific">Meloidogyne graminicola</name>
    <dbReference type="NCBI Taxonomy" id="189291"/>
    <lineage>
        <taxon>Eukaryota</taxon>
        <taxon>Metazoa</taxon>
        <taxon>Ecdysozoa</taxon>
        <taxon>Nematoda</taxon>
        <taxon>Chromadorea</taxon>
        <taxon>Rhabditida</taxon>
        <taxon>Tylenchina</taxon>
        <taxon>Tylenchomorpha</taxon>
        <taxon>Tylenchoidea</taxon>
        <taxon>Meloidogynidae</taxon>
        <taxon>Meloidogyninae</taxon>
        <taxon>Meloidogyne</taxon>
    </lineage>
</organism>
<accession>A0A8S9ZF54</accession>
<name>A0A8S9ZF54_9BILA</name>
<feature type="transmembrane region" description="Helical" evidence="1">
    <location>
        <begin position="43"/>
        <end position="68"/>
    </location>
</feature>
<dbReference type="Proteomes" id="UP000605970">
    <property type="component" value="Unassembled WGS sequence"/>
</dbReference>
<protein>
    <submittedName>
        <fullName evidence="2">Uncharacterized protein</fullName>
    </submittedName>
</protein>